<gene>
    <name evidence="7" type="primary">argR</name>
    <name evidence="10" type="ORF">ACFQHW_10510</name>
</gene>
<organism evidence="10 11">
    <name type="scientific">Lapidilactobacillus achengensis</name>
    <dbReference type="NCBI Taxonomy" id="2486000"/>
    <lineage>
        <taxon>Bacteria</taxon>
        <taxon>Bacillati</taxon>
        <taxon>Bacillota</taxon>
        <taxon>Bacilli</taxon>
        <taxon>Lactobacillales</taxon>
        <taxon>Lactobacillaceae</taxon>
        <taxon>Lapidilactobacillus</taxon>
    </lineage>
</organism>
<feature type="domain" description="Arginine repressor DNA-binding" evidence="8">
    <location>
        <begin position="1"/>
        <end position="67"/>
    </location>
</feature>
<dbReference type="Gene3D" id="1.10.10.10">
    <property type="entry name" value="Winged helix-like DNA-binding domain superfamily/Winged helix DNA-binding domain"/>
    <property type="match status" value="1"/>
</dbReference>
<protein>
    <recommendedName>
        <fullName evidence="7">Arginine repressor</fullName>
    </recommendedName>
</protein>
<dbReference type="InterPro" id="IPR036388">
    <property type="entry name" value="WH-like_DNA-bd_sf"/>
</dbReference>
<evidence type="ECO:0000256" key="1">
    <source>
        <dbReference type="ARBA" id="ARBA00004496"/>
    </source>
</evidence>
<reference evidence="11" key="1">
    <citation type="journal article" date="2019" name="Int. J. Syst. Evol. Microbiol.">
        <title>The Global Catalogue of Microorganisms (GCM) 10K type strain sequencing project: providing services to taxonomists for standard genome sequencing and annotation.</title>
        <authorList>
            <consortium name="The Broad Institute Genomics Platform"/>
            <consortium name="The Broad Institute Genome Sequencing Center for Infectious Disease"/>
            <person name="Wu L."/>
            <person name="Ma J."/>
        </authorList>
    </citation>
    <scope>NUCLEOTIDE SEQUENCE [LARGE SCALE GENOMIC DNA]</scope>
    <source>
        <strain evidence="11">CCM 8897</strain>
    </source>
</reference>
<keyword evidence="4 7" id="KW-0805">Transcription regulation</keyword>
<keyword evidence="11" id="KW-1185">Reference proteome</keyword>
<dbReference type="PANTHER" id="PTHR34471">
    <property type="entry name" value="ARGININE REPRESSOR"/>
    <property type="match status" value="1"/>
</dbReference>
<accession>A0ABW1UPV0</accession>
<dbReference type="SUPFAM" id="SSF46785">
    <property type="entry name" value="Winged helix' DNA-binding domain"/>
    <property type="match status" value="1"/>
</dbReference>
<evidence type="ECO:0000256" key="5">
    <source>
        <dbReference type="ARBA" id="ARBA00023125"/>
    </source>
</evidence>
<comment type="similarity">
    <text evidence="2 7">Belongs to the ArgR family.</text>
</comment>
<sequence length="153" mass="16988">MKKERRQQLIRQAVATNSIHNQLDLVDYLKASGYEVTQATISRDIKEMQLIKINTAHGFIYQLSQQNEIAIEADQPALRALLASAQVVLARQGNLVRMQTLPGSGPVVASAIKALQWPELFMAIANDDGVLLIIKNDPADIATIWQRLSELVD</sequence>
<evidence type="ECO:0000313" key="11">
    <source>
        <dbReference type="Proteomes" id="UP001596310"/>
    </source>
</evidence>
<keyword evidence="6 7" id="KW-0804">Transcription</keyword>
<dbReference type="PRINTS" id="PR01467">
    <property type="entry name" value="ARGREPRESSOR"/>
</dbReference>
<dbReference type="InterPro" id="IPR036390">
    <property type="entry name" value="WH_DNA-bd_sf"/>
</dbReference>
<keyword evidence="7" id="KW-0678">Repressor</keyword>
<comment type="function">
    <text evidence="7">Regulates arginine biosynthesis genes.</text>
</comment>
<evidence type="ECO:0000259" key="9">
    <source>
        <dbReference type="Pfam" id="PF02863"/>
    </source>
</evidence>
<evidence type="ECO:0000256" key="6">
    <source>
        <dbReference type="ARBA" id="ARBA00023163"/>
    </source>
</evidence>
<dbReference type="HAMAP" id="MF_00173">
    <property type="entry name" value="Arg_repressor"/>
    <property type="match status" value="1"/>
</dbReference>
<evidence type="ECO:0000256" key="7">
    <source>
        <dbReference type="HAMAP-Rule" id="MF_00173"/>
    </source>
</evidence>
<keyword evidence="3 7" id="KW-0963">Cytoplasm</keyword>
<keyword evidence="7" id="KW-0055">Arginine biosynthesis</keyword>
<evidence type="ECO:0000256" key="3">
    <source>
        <dbReference type="ARBA" id="ARBA00022490"/>
    </source>
</evidence>
<dbReference type="Proteomes" id="UP001596310">
    <property type="component" value="Unassembled WGS sequence"/>
</dbReference>
<dbReference type="Gene3D" id="3.30.1360.40">
    <property type="match status" value="1"/>
</dbReference>
<dbReference type="InterPro" id="IPR020900">
    <property type="entry name" value="Arg_repress_DNA-bd"/>
</dbReference>
<keyword evidence="7" id="KW-0028">Amino-acid biosynthesis</keyword>
<evidence type="ECO:0000256" key="4">
    <source>
        <dbReference type="ARBA" id="ARBA00023015"/>
    </source>
</evidence>
<dbReference type="PANTHER" id="PTHR34471:SF1">
    <property type="entry name" value="ARGININE REPRESSOR"/>
    <property type="match status" value="1"/>
</dbReference>
<comment type="subcellular location">
    <subcellularLocation>
        <location evidence="1 7">Cytoplasm</location>
    </subcellularLocation>
</comment>
<dbReference type="Pfam" id="PF02863">
    <property type="entry name" value="Arg_repressor_C"/>
    <property type="match status" value="1"/>
</dbReference>
<keyword evidence="5 7" id="KW-0238">DNA-binding</keyword>
<dbReference type="RefSeq" id="WP_125601154.1">
    <property type="nucleotide sequence ID" value="NZ_JBHSSM010000023.1"/>
</dbReference>
<dbReference type="Pfam" id="PF01316">
    <property type="entry name" value="Arg_repressor"/>
    <property type="match status" value="1"/>
</dbReference>
<proteinExistence type="inferred from homology"/>
<dbReference type="InterPro" id="IPR020899">
    <property type="entry name" value="Arg_repress_C"/>
</dbReference>
<evidence type="ECO:0000313" key="10">
    <source>
        <dbReference type="EMBL" id="MFC6315994.1"/>
    </source>
</evidence>
<evidence type="ECO:0000256" key="2">
    <source>
        <dbReference type="ARBA" id="ARBA00008316"/>
    </source>
</evidence>
<dbReference type="SUPFAM" id="SSF55252">
    <property type="entry name" value="C-terminal domain of arginine repressor"/>
    <property type="match status" value="1"/>
</dbReference>
<comment type="caution">
    <text evidence="10">The sequence shown here is derived from an EMBL/GenBank/DDBJ whole genome shotgun (WGS) entry which is preliminary data.</text>
</comment>
<feature type="domain" description="Arginine repressor C-terminal" evidence="9">
    <location>
        <begin position="87"/>
        <end position="148"/>
    </location>
</feature>
<name>A0ABW1UPV0_9LACO</name>
<evidence type="ECO:0000259" key="8">
    <source>
        <dbReference type="Pfam" id="PF01316"/>
    </source>
</evidence>
<dbReference type="InterPro" id="IPR036251">
    <property type="entry name" value="Arg_repress_C_sf"/>
</dbReference>
<dbReference type="InterPro" id="IPR001669">
    <property type="entry name" value="Arg_repress"/>
</dbReference>
<dbReference type="EMBL" id="JBHSSM010000023">
    <property type="protein sequence ID" value="MFC6315994.1"/>
    <property type="molecule type" value="Genomic_DNA"/>
</dbReference>
<comment type="pathway">
    <text evidence="7">Amino-acid biosynthesis; L-arginine biosynthesis [regulation].</text>
</comment>